<comment type="caution">
    <text evidence="1">The sequence shown here is derived from an EMBL/GenBank/DDBJ whole genome shotgun (WGS) entry which is preliminary data.</text>
</comment>
<dbReference type="STRING" id="1618477.UR54_C0004G0032"/>
<evidence type="ECO:0000313" key="2">
    <source>
        <dbReference type="Proteomes" id="UP000034688"/>
    </source>
</evidence>
<sequence>MCRFLLCKSKQLINPKKILSSFAKMAQNSKAFDGDWQGDGWGIAWLKDNKWQEYRSLKPIWEEKEKFLKFPQSYIFSIHARSASFPQHKNNIEYNQPYINKSYSYVFNGLLRGVTLSLSGDIGAQKIWLLLNGYLKKMNLTQALYKTTDILKKNSRNIQALNIGIAGKNTISAYCHYTQHPNYYSLQYSDSSDVKIICSEVIDGFNFKSLPTNSLITL</sequence>
<reference evidence="1 2" key="1">
    <citation type="journal article" date="2015" name="Nature">
        <title>rRNA introns, odd ribosomes, and small enigmatic genomes across a large radiation of phyla.</title>
        <authorList>
            <person name="Brown C.T."/>
            <person name="Hug L.A."/>
            <person name="Thomas B.C."/>
            <person name="Sharon I."/>
            <person name="Castelle C.J."/>
            <person name="Singh A."/>
            <person name="Wilkins M.J."/>
            <person name="Williams K.H."/>
            <person name="Banfield J.F."/>
        </authorList>
    </citation>
    <scope>NUCLEOTIDE SEQUENCE [LARGE SCALE GENOMIC DNA]</scope>
</reference>
<proteinExistence type="predicted"/>
<name>A0A0G0AVN5_9BACT</name>
<protein>
    <recommendedName>
        <fullName evidence="3">Glutamine amidotransferase type-2 domain-containing protein</fullName>
    </recommendedName>
</protein>
<dbReference type="PANTHER" id="PTHR42824:SF1">
    <property type="entry name" value="GLUTAMINE AMIDOTRANSFERASE YAFJ-RELATED"/>
    <property type="match status" value="1"/>
</dbReference>
<accession>A0A0G0AVN5</accession>
<gene>
    <name evidence="1" type="ORF">UR54_C0004G0032</name>
</gene>
<dbReference type="InterPro" id="IPR029055">
    <property type="entry name" value="Ntn_hydrolases_N"/>
</dbReference>
<evidence type="ECO:0008006" key="3">
    <source>
        <dbReference type="Google" id="ProtNLM"/>
    </source>
</evidence>
<evidence type="ECO:0000313" key="1">
    <source>
        <dbReference type="EMBL" id="KKP61258.1"/>
    </source>
</evidence>
<dbReference type="Proteomes" id="UP000034688">
    <property type="component" value="Unassembled WGS sequence"/>
</dbReference>
<dbReference type="PANTHER" id="PTHR42824">
    <property type="entry name" value="GLUTAMINE AMIDOTRANSFERASE"/>
    <property type="match status" value="1"/>
</dbReference>
<dbReference type="SUPFAM" id="SSF56235">
    <property type="entry name" value="N-terminal nucleophile aminohydrolases (Ntn hydrolases)"/>
    <property type="match status" value="1"/>
</dbReference>
<dbReference type="EMBL" id="LBPP01000004">
    <property type="protein sequence ID" value="KKP61258.1"/>
    <property type="molecule type" value="Genomic_DNA"/>
</dbReference>
<dbReference type="Gene3D" id="3.60.20.10">
    <property type="entry name" value="Glutamine Phosphoribosylpyrophosphate, subunit 1, domain 1"/>
    <property type="match status" value="1"/>
</dbReference>
<organism evidence="1 2">
    <name type="scientific">Candidatus Roizmanbacteria bacterium GW2011_GWA2_34_18</name>
    <dbReference type="NCBI Taxonomy" id="1618477"/>
    <lineage>
        <taxon>Bacteria</taxon>
        <taxon>Candidatus Roizmaniibacteriota</taxon>
    </lineage>
</organism>
<dbReference type="AlphaFoldDB" id="A0A0G0AVN5"/>